<name>A0A2I8VP69_9EURY</name>
<reference evidence="3 4" key="1">
    <citation type="submission" date="2018-01" db="EMBL/GenBank/DDBJ databases">
        <title>Complete genome sequence of Salinigranum rubrum GX10T, an extremely halophilic archaeon isolated from a marine solar saltern.</title>
        <authorList>
            <person name="Han S."/>
        </authorList>
    </citation>
    <scope>NUCLEOTIDE SEQUENCE [LARGE SCALE GENOMIC DNA]</scope>
    <source>
        <strain evidence="3 4">GX10</strain>
    </source>
</reference>
<dbReference type="InterPro" id="IPR023631">
    <property type="entry name" value="Amidase_dom"/>
</dbReference>
<feature type="domain" description="Amidase" evidence="2">
    <location>
        <begin position="86"/>
        <end position="493"/>
    </location>
</feature>
<sequence length="508" mass="53263">MSEQPPNVQPPTEAEIREKAAAHHIDLTDEEVADFAAIVPGVLAGYERLDELVDPRPRIEHTDRDPGYKPGPEEDPLNAFVTKCRVSGADGGPLAGYEVGVKDNVAVAGVEMTLGSKLFEGYVPSTDATIVTRLLDAGATITGKLNMEDMAFSGSGELSATGPVLNPRDENHIAGGSSSGSAAAVASGAVDVAIGGDQGGSIRIPAAWSGIVGHKPTHSLVPYTGIVGLGRSFDHAGPMASSVEDCARVLDVLAGKDDLDPRQGVVPTDDYVDALDDDPSGVTVGVLAEGFGHDESEDGVDETVHEALDEFESAGATVTEVSLPMHLDGLPIWNAIAMEATAATVGSEGIGHYGKGFYDTQFADAFGRARRAQADDYVTTLKLTLVVGQYLADEYRGHYYAKAQNLSRKLASTYDDLLADVDVLAMPTTPQTAHELAPEMSRLEAIDRALNMLPNTAPFDVTGHPATSVPCGTSDGLPVGLMLVGERFDDATALRGARAFERSVAPEL</sequence>
<dbReference type="Gene3D" id="1.10.20.60">
    <property type="entry name" value="Glu-tRNAGln amidotransferase C subunit, N-terminal domain"/>
    <property type="match status" value="1"/>
</dbReference>
<dbReference type="NCBIfam" id="NF005565">
    <property type="entry name" value="PRK07235.1"/>
    <property type="match status" value="1"/>
</dbReference>
<dbReference type="PANTHER" id="PTHR11895">
    <property type="entry name" value="TRANSAMIDASE"/>
    <property type="match status" value="1"/>
</dbReference>
<dbReference type="OrthoDB" id="7931at2157"/>
<feature type="compositionally biased region" description="Basic and acidic residues" evidence="1">
    <location>
        <begin position="54"/>
        <end position="67"/>
    </location>
</feature>
<protein>
    <submittedName>
        <fullName evidence="3">Asp-tRNA(Asn)/Glu-tRNA(Gln) amidotransferase GatCAB subunit A</fullName>
        <ecNumber evidence="3">3.5.1.4</ecNumber>
    </submittedName>
</protein>
<keyword evidence="4" id="KW-1185">Reference proteome</keyword>
<dbReference type="InterPro" id="IPR036928">
    <property type="entry name" value="AS_sf"/>
</dbReference>
<accession>A0A2I8VP69</accession>
<dbReference type="Pfam" id="PF01425">
    <property type="entry name" value="Amidase"/>
    <property type="match status" value="1"/>
</dbReference>
<dbReference type="EC" id="3.5.1.4" evidence="3"/>
<keyword evidence="3" id="KW-0808">Transferase</keyword>
<dbReference type="EMBL" id="CP026309">
    <property type="protein sequence ID" value="AUV83695.1"/>
    <property type="molecule type" value="Genomic_DNA"/>
</dbReference>
<evidence type="ECO:0000313" key="3">
    <source>
        <dbReference type="EMBL" id="AUV83695.1"/>
    </source>
</evidence>
<evidence type="ECO:0000256" key="1">
    <source>
        <dbReference type="SAM" id="MobiDB-lite"/>
    </source>
</evidence>
<dbReference type="GO" id="GO:0004040">
    <property type="term" value="F:amidase activity"/>
    <property type="evidence" value="ECO:0007669"/>
    <property type="project" value="UniProtKB-EC"/>
</dbReference>
<evidence type="ECO:0000313" key="4">
    <source>
        <dbReference type="Proteomes" id="UP000236584"/>
    </source>
</evidence>
<dbReference type="KEGG" id="srub:C2R22_20285"/>
<dbReference type="InterPro" id="IPR000120">
    <property type="entry name" value="Amidase"/>
</dbReference>
<keyword evidence="3" id="KW-0378">Hydrolase</keyword>
<dbReference type="RefSeq" id="WP_103427384.1">
    <property type="nucleotide sequence ID" value="NZ_CP026309.1"/>
</dbReference>
<dbReference type="GO" id="GO:0016740">
    <property type="term" value="F:transferase activity"/>
    <property type="evidence" value="ECO:0007669"/>
    <property type="project" value="UniProtKB-KW"/>
</dbReference>
<feature type="region of interest" description="Disordered" evidence="1">
    <location>
        <begin position="54"/>
        <end position="76"/>
    </location>
</feature>
<proteinExistence type="predicted"/>
<organism evidence="3 4">
    <name type="scientific">Salinigranum rubrum</name>
    <dbReference type="NCBI Taxonomy" id="755307"/>
    <lineage>
        <taxon>Archaea</taxon>
        <taxon>Methanobacteriati</taxon>
        <taxon>Methanobacteriota</taxon>
        <taxon>Stenosarchaea group</taxon>
        <taxon>Halobacteria</taxon>
        <taxon>Halobacteriales</taxon>
        <taxon>Haloferacaceae</taxon>
        <taxon>Salinigranum</taxon>
    </lineage>
</organism>
<dbReference type="AlphaFoldDB" id="A0A2I8VP69"/>
<dbReference type="PANTHER" id="PTHR11895:SF170">
    <property type="entry name" value="AMIDASE"/>
    <property type="match status" value="1"/>
</dbReference>
<dbReference type="Proteomes" id="UP000236584">
    <property type="component" value="Chromosome"/>
</dbReference>
<dbReference type="Gene3D" id="3.90.1300.10">
    <property type="entry name" value="Amidase signature (AS) domain"/>
    <property type="match status" value="1"/>
</dbReference>
<gene>
    <name evidence="3" type="ORF">C2R22_20285</name>
</gene>
<evidence type="ECO:0000259" key="2">
    <source>
        <dbReference type="Pfam" id="PF01425"/>
    </source>
</evidence>
<dbReference type="GeneID" id="35594483"/>
<dbReference type="PROSITE" id="PS00571">
    <property type="entry name" value="AMIDASES"/>
    <property type="match status" value="1"/>
</dbReference>
<dbReference type="SUPFAM" id="SSF75304">
    <property type="entry name" value="Amidase signature (AS) enzymes"/>
    <property type="match status" value="1"/>
</dbReference>
<dbReference type="InterPro" id="IPR020556">
    <property type="entry name" value="Amidase_CS"/>
</dbReference>